<comment type="caution">
    <text evidence="1">The sequence shown here is derived from an EMBL/GenBank/DDBJ whole genome shotgun (WGS) entry which is preliminary data.</text>
</comment>
<sequence length="773" mass="90050">MNRHDFLIKYEKDLREGTISEDSSVIVPSSPISSPKMFDSGHIVEIKKSKGKIEKLAIVKPIRSKKLSVRCSSISLRPLPRNELIELKCPDKNPSKYGDKMFLFMLPRLKLTFSIIECEFSSNTQCVKDLFPNLSFVSYQKSPRPIKIVILSHQDLSNIYKKSKDALRDESQRDKTEDFEIILNESSISYVDSLFEGEKGKEDEEAGKEKESCEKSILKVITSDLFQSLEQSFVEDILVTCNNIALTQDNFTKDSLLSILLPHILPWMMKYPNNKFFLLWINILKNITLYEDYVPHIDRSSQVFSALRKNKSTFFLHVLSVLKNPTDSTTGKALISCLCFFANLSSIPSQAKKVRKNIKDDLLGSWFEMVKQKSKEDISGVRHWCRLVSMLYPGCSSHNFDEQMEWCKANGCQPEDYSKYFMWSKEKIKEFSKEIKKCANPETTSDLYKQHREDILFTFNSFKLKSEIKEQKERLKICVQCLRWFIRHFFSQEKIFLPIPDLNDLIDTFIDHLSRVEKVLEGDVDEEYCTICMCYTFKVKDKRDSFLPKISPSFHRILERGSKKKFGGDVTQHLLITLRNISNSPSSSTRSSILTLIKPYIKDWLRIYNSSKCYGHWMYILSKITLSNDETPNKSLCSEAWPLFHPVLDVVKIKFVGDKIVEDDHEYVLKFFSNLCCHPLLAVEISCYPSAAQEIYDKVKDLLDKWFTVFKKKKHKWGIKYWTKLISMFSTVPSLVPLISPKFDEDMQWCKENGCWDEVYSKYIENCNTELSE</sequence>
<protein>
    <submittedName>
        <fullName evidence="1">Uncharacterized protein</fullName>
    </submittedName>
</protein>
<dbReference type="EMBL" id="BQXS01009983">
    <property type="protein sequence ID" value="GKT32411.1"/>
    <property type="molecule type" value="Genomic_DNA"/>
</dbReference>
<accession>A0ABQ5KIQ4</accession>
<organism evidence="1 2">
    <name type="scientific">Aduncisulcus paluster</name>
    <dbReference type="NCBI Taxonomy" id="2918883"/>
    <lineage>
        <taxon>Eukaryota</taxon>
        <taxon>Metamonada</taxon>
        <taxon>Carpediemonas-like organisms</taxon>
        <taxon>Aduncisulcus</taxon>
    </lineage>
</organism>
<name>A0ABQ5KIQ4_9EUKA</name>
<evidence type="ECO:0000313" key="2">
    <source>
        <dbReference type="Proteomes" id="UP001057375"/>
    </source>
</evidence>
<evidence type="ECO:0000313" key="1">
    <source>
        <dbReference type="EMBL" id="GKT32411.1"/>
    </source>
</evidence>
<dbReference type="Proteomes" id="UP001057375">
    <property type="component" value="Unassembled WGS sequence"/>
</dbReference>
<reference evidence="1" key="1">
    <citation type="submission" date="2022-03" db="EMBL/GenBank/DDBJ databases">
        <title>Draft genome sequence of Aduncisulcus paluster, a free-living microaerophilic Fornicata.</title>
        <authorList>
            <person name="Yuyama I."/>
            <person name="Kume K."/>
            <person name="Tamura T."/>
            <person name="Inagaki Y."/>
            <person name="Hashimoto T."/>
        </authorList>
    </citation>
    <scope>NUCLEOTIDE SEQUENCE</scope>
    <source>
        <strain evidence="1">NY0171</strain>
    </source>
</reference>
<gene>
    <name evidence="1" type="ORF">ADUPG1_006579</name>
</gene>
<keyword evidence="2" id="KW-1185">Reference proteome</keyword>
<proteinExistence type="predicted"/>